<keyword evidence="3" id="KW-1185">Reference proteome</keyword>
<evidence type="ECO:0000313" key="2">
    <source>
        <dbReference type="EMBL" id="KAJ7338875.1"/>
    </source>
</evidence>
<organism evidence="2 3">
    <name type="scientific">Phrynocephalus forsythii</name>
    <dbReference type="NCBI Taxonomy" id="171643"/>
    <lineage>
        <taxon>Eukaryota</taxon>
        <taxon>Metazoa</taxon>
        <taxon>Chordata</taxon>
        <taxon>Craniata</taxon>
        <taxon>Vertebrata</taxon>
        <taxon>Euteleostomi</taxon>
        <taxon>Lepidosauria</taxon>
        <taxon>Squamata</taxon>
        <taxon>Bifurcata</taxon>
        <taxon>Unidentata</taxon>
        <taxon>Episquamata</taxon>
        <taxon>Toxicofera</taxon>
        <taxon>Iguania</taxon>
        <taxon>Acrodonta</taxon>
        <taxon>Agamidae</taxon>
        <taxon>Agaminae</taxon>
        <taxon>Phrynocephalus</taxon>
    </lineage>
</organism>
<dbReference type="AlphaFoldDB" id="A0A9Q0Y1S3"/>
<keyword evidence="1" id="KW-0812">Transmembrane</keyword>
<keyword evidence="1" id="KW-0472">Membrane</keyword>
<evidence type="ECO:0000256" key="1">
    <source>
        <dbReference type="SAM" id="Phobius"/>
    </source>
</evidence>
<keyword evidence="1" id="KW-1133">Transmembrane helix</keyword>
<name>A0A9Q0Y1S3_9SAUR</name>
<feature type="transmembrane region" description="Helical" evidence="1">
    <location>
        <begin position="12"/>
        <end position="29"/>
    </location>
</feature>
<evidence type="ECO:0000313" key="3">
    <source>
        <dbReference type="Proteomes" id="UP001142489"/>
    </source>
</evidence>
<accession>A0A9Q0Y1S3</accession>
<sequence>MVLVELLTCPVYGLALATALALWALWLGCRRRSSLELWTVFPLSAVEQRVLKVVAPQWFGLWLLMAAASTVMGQGYEELKLKHPGSQRIRI</sequence>
<dbReference type="EMBL" id="JAPFRF010000003">
    <property type="protein sequence ID" value="KAJ7338875.1"/>
    <property type="molecule type" value="Genomic_DNA"/>
</dbReference>
<feature type="transmembrane region" description="Helical" evidence="1">
    <location>
        <begin position="50"/>
        <end position="72"/>
    </location>
</feature>
<reference evidence="2" key="1">
    <citation type="journal article" date="2023" name="DNA Res.">
        <title>Chromosome-level genome assembly of Phrynocephalus forsythii using third-generation DNA sequencing and Hi-C analysis.</title>
        <authorList>
            <person name="Qi Y."/>
            <person name="Zhao W."/>
            <person name="Zhao Y."/>
            <person name="Niu C."/>
            <person name="Cao S."/>
            <person name="Zhang Y."/>
        </authorList>
    </citation>
    <scope>NUCLEOTIDE SEQUENCE</scope>
    <source>
        <tissue evidence="2">Muscle</tissue>
    </source>
</reference>
<gene>
    <name evidence="2" type="ORF">JRQ81_012777</name>
</gene>
<dbReference type="Proteomes" id="UP001142489">
    <property type="component" value="Unassembled WGS sequence"/>
</dbReference>
<protein>
    <submittedName>
        <fullName evidence="2">Uncharacterized protein</fullName>
    </submittedName>
</protein>
<comment type="caution">
    <text evidence="2">The sequence shown here is derived from an EMBL/GenBank/DDBJ whole genome shotgun (WGS) entry which is preliminary data.</text>
</comment>
<proteinExistence type="predicted"/>